<dbReference type="RefSeq" id="WP_205355051.1">
    <property type="nucleotide sequence ID" value="NZ_JADKYB010000001.1"/>
</dbReference>
<comment type="caution">
    <text evidence="3">The sequence shown here is derived from an EMBL/GenBank/DDBJ whole genome shotgun (WGS) entry which is preliminary data.</text>
</comment>
<protein>
    <submittedName>
        <fullName evidence="3">Lactonase family protein</fullName>
    </submittedName>
</protein>
<keyword evidence="2" id="KW-0732">Signal</keyword>
<sequence length="425" mass="45020">MTSQLNRRRFLQGAVAATATAGVQLLTTGPAQATGAAPGTTGQAPSVAYVGSYTDHVSGTGEGISVFRIDAYSQSWRLIQVVHATSDPSAPVGSGNPLPVNPSFLTLDHQGHFLYAVHGDSHYVSSFAIDQSTGELTLLNIVDTGRQNPVTVTVDPSGRFLVVANLDVPGTVVTLPIRSDGSLGSIAGDIGFPGTPGPHRTQQLGSQPHQATFDPTGRWLVVANRGLDRVFVLTMDSSTGALAFNDPGWVQVREITGPRHIAFNPALPYAYSIDELRATVTTYQWDVGHGVLQPLQVLPSQPPTMTGDVRPAEITVDPSGRYVYASNRSGSGVIDPQSPQDTIGIWRVDAATGLLSPVDWASTEGYVPRFFTLDSSGGRLFAANQVTNTIVPFSVIQDTGRLRRSGDVVSVQSPVCIVLRDSVPL</sequence>
<name>A0ABS2TIK5_9ACTN</name>
<dbReference type="PANTHER" id="PTHR30344:SF1">
    <property type="entry name" value="6-PHOSPHOGLUCONOLACTONASE"/>
    <property type="match status" value="1"/>
</dbReference>
<evidence type="ECO:0000256" key="1">
    <source>
        <dbReference type="ARBA" id="ARBA00005564"/>
    </source>
</evidence>
<dbReference type="SUPFAM" id="SSF51004">
    <property type="entry name" value="C-terminal (heme d1) domain of cytochrome cd1-nitrite reductase"/>
    <property type="match status" value="1"/>
</dbReference>
<accession>A0ABS2TIK5</accession>
<gene>
    <name evidence="3" type="ORF">ITX44_01280</name>
</gene>
<dbReference type="InterPro" id="IPR015943">
    <property type="entry name" value="WD40/YVTN_repeat-like_dom_sf"/>
</dbReference>
<dbReference type="InterPro" id="IPR011048">
    <property type="entry name" value="Haem_d1_sf"/>
</dbReference>
<feature type="signal peptide" evidence="2">
    <location>
        <begin position="1"/>
        <end position="33"/>
    </location>
</feature>
<dbReference type="PANTHER" id="PTHR30344">
    <property type="entry name" value="6-PHOSPHOGLUCONOLACTONASE-RELATED"/>
    <property type="match status" value="1"/>
</dbReference>
<dbReference type="Gene3D" id="2.130.10.10">
    <property type="entry name" value="YVTN repeat-like/Quinoprotein amine dehydrogenase"/>
    <property type="match status" value="1"/>
</dbReference>
<dbReference type="EMBL" id="JADKYB010000001">
    <property type="protein sequence ID" value="MBM9503178.1"/>
    <property type="molecule type" value="Genomic_DNA"/>
</dbReference>
<dbReference type="PROSITE" id="PS51318">
    <property type="entry name" value="TAT"/>
    <property type="match status" value="1"/>
</dbReference>
<dbReference type="InterPro" id="IPR006311">
    <property type="entry name" value="TAT_signal"/>
</dbReference>
<evidence type="ECO:0000313" key="3">
    <source>
        <dbReference type="EMBL" id="MBM9503178.1"/>
    </source>
</evidence>
<dbReference type="Proteomes" id="UP000749040">
    <property type="component" value="Unassembled WGS sequence"/>
</dbReference>
<dbReference type="Pfam" id="PF10282">
    <property type="entry name" value="Lactonase"/>
    <property type="match status" value="1"/>
</dbReference>
<reference evidence="3 4" key="1">
    <citation type="submission" date="2021-01" db="EMBL/GenBank/DDBJ databases">
        <title>Streptomyces acididurans sp. nov., isolated from a peat swamp forest soil.</title>
        <authorList>
            <person name="Chantavorakit T."/>
            <person name="Duangmal K."/>
        </authorList>
    </citation>
    <scope>NUCLEOTIDE SEQUENCE [LARGE SCALE GENOMIC DNA]</scope>
    <source>
        <strain evidence="3 4">KK5PA1</strain>
    </source>
</reference>
<dbReference type="InterPro" id="IPR019405">
    <property type="entry name" value="Lactonase_7-beta_prop"/>
</dbReference>
<dbReference type="InterPro" id="IPR050282">
    <property type="entry name" value="Cycloisomerase_2"/>
</dbReference>
<organism evidence="3 4">
    <name type="scientific">Actinacidiphila acididurans</name>
    <dbReference type="NCBI Taxonomy" id="2784346"/>
    <lineage>
        <taxon>Bacteria</taxon>
        <taxon>Bacillati</taxon>
        <taxon>Actinomycetota</taxon>
        <taxon>Actinomycetes</taxon>
        <taxon>Kitasatosporales</taxon>
        <taxon>Streptomycetaceae</taxon>
        <taxon>Actinacidiphila</taxon>
    </lineage>
</organism>
<comment type="similarity">
    <text evidence="1">Belongs to the cycloisomerase 2 family.</text>
</comment>
<evidence type="ECO:0000256" key="2">
    <source>
        <dbReference type="SAM" id="SignalP"/>
    </source>
</evidence>
<keyword evidence="4" id="KW-1185">Reference proteome</keyword>
<feature type="chain" id="PRO_5047052910" evidence="2">
    <location>
        <begin position="34"/>
        <end position="425"/>
    </location>
</feature>
<evidence type="ECO:0000313" key="4">
    <source>
        <dbReference type="Proteomes" id="UP000749040"/>
    </source>
</evidence>
<proteinExistence type="inferred from homology"/>